<dbReference type="EnsemblPlants" id="AET2Gv20729500.12">
    <property type="protein sequence ID" value="AET2Gv20729500.12"/>
    <property type="gene ID" value="AET2Gv20729500"/>
</dbReference>
<name>A0A453C453_AEGTS</name>
<dbReference type="EnsemblPlants" id="AET2Gv20729500.11">
    <property type="protein sequence ID" value="AET2Gv20729500.11"/>
    <property type="gene ID" value="AET2Gv20729500"/>
</dbReference>
<dbReference type="Proteomes" id="UP000015105">
    <property type="component" value="Chromosome 2D"/>
</dbReference>
<evidence type="ECO:0000313" key="2">
    <source>
        <dbReference type="Proteomes" id="UP000015105"/>
    </source>
</evidence>
<reference evidence="1" key="4">
    <citation type="submission" date="2019-03" db="UniProtKB">
        <authorList>
            <consortium name="EnsemblPlants"/>
        </authorList>
    </citation>
    <scope>IDENTIFICATION</scope>
</reference>
<dbReference type="Gramene" id="AET2Gv20729500.12">
    <property type="protein sequence ID" value="AET2Gv20729500.12"/>
    <property type="gene ID" value="AET2Gv20729500"/>
</dbReference>
<reference evidence="2" key="2">
    <citation type="journal article" date="2017" name="Nat. Plants">
        <title>The Aegilops tauschii genome reveals multiple impacts of transposons.</title>
        <authorList>
            <person name="Zhao G."/>
            <person name="Zou C."/>
            <person name="Li K."/>
            <person name="Wang K."/>
            <person name="Li T."/>
            <person name="Gao L."/>
            <person name="Zhang X."/>
            <person name="Wang H."/>
            <person name="Yang Z."/>
            <person name="Liu X."/>
            <person name="Jiang W."/>
            <person name="Mao L."/>
            <person name="Kong X."/>
            <person name="Jiao Y."/>
            <person name="Jia J."/>
        </authorList>
    </citation>
    <scope>NUCLEOTIDE SEQUENCE [LARGE SCALE GENOMIC DNA]</scope>
    <source>
        <strain evidence="2">cv. AL8/78</strain>
    </source>
</reference>
<reference evidence="1" key="3">
    <citation type="journal article" date="2017" name="Nature">
        <title>Genome sequence of the progenitor of the wheat D genome Aegilops tauschii.</title>
        <authorList>
            <person name="Luo M.C."/>
            <person name="Gu Y.Q."/>
            <person name="Puiu D."/>
            <person name="Wang H."/>
            <person name="Twardziok S.O."/>
            <person name="Deal K.R."/>
            <person name="Huo N."/>
            <person name="Zhu T."/>
            <person name="Wang L."/>
            <person name="Wang Y."/>
            <person name="McGuire P.E."/>
            <person name="Liu S."/>
            <person name="Long H."/>
            <person name="Ramasamy R.K."/>
            <person name="Rodriguez J.C."/>
            <person name="Van S.L."/>
            <person name="Yuan L."/>
            <person name="Wang Z."/>
            <person name="Xia Z."/>
            <person name="Xiao L."/>
            <person name="Anderson O.D."/>
            <person name="Ouyang S."/>
            <person name="Liang Y."/>
            <person name="Zimin A.V."/>
            <person name="Pertea G."/>
            <person name="Qi P."/>
            <person name="Bennetzen J.L."/>
            <person name="Dai X."/>
            <person name="Dawson M.W."/>
            <person name="Muller H.G."/>
            <person name="Kugler K."/>
            <person name="Rivarola-Duarte L."/>
            <person name="Spannagl M."/>
            <person name="Mayer K.F.X."/>
            <person name="Lu F.H."/>
            <person name="Bevan M.W."/>
            <person name="Leroy P."/>
            <person name="Li P."/>
            <person name="You F.M."/>
            <person name="Sun Q."/>
            <person name="Liu Z."/>
            <person name="Lyons E."/>
            <person name="Wicker T."/>
            <person name="Salzberg S.L."/>
            <person name="Devos K.M."/>
            <person name="Dvorak J."/>
        </authorList>
    </citation>
    <scope>NUCLEOTIDE SEQUENCE [LARGE SCALE GENOMIC DNA]</scope>
    <source>
        <strain evidence="1">cv. AL8/78</strain>
    </source>
</reference>
<reference evidence="1" key="5">
    <citation type="journal article" date="2021" name="G3 (Bethesda)">
        <title>Aegilops tauschii genome assembly Aet v5.0 features greater sequence contiguity and improved annotation.</title>
        <authorList>
            <person name="Wang L."/>
            <person name="Zhu T."/>
            <person name="Rodriguez J.C."/>
            <person name="Deal K.R."/>
            <person name="Dubcovsky J."/>
            <person name="McGuire P.E."/>
            <person name="Lux T."/>
            <person name="Spannagl M."/>
            <person name="Mayer K.F.X."/>
            <person name="Baldrich P."/>
            <person name="Meyers B.C."/>
            <person name="Huo N."/>
            <person name="Gu Y.Q."/>
            <person name="Zhou H."/>
            <person name="Devos K.M."/>
            <person name="Bennetzen J.L."/>
            <person name="Unver T."/>
            <person name="Budak H."/>
            <person name="Gulick P.J."/>
            <person name="Galiba G."/>
            <person name="Kalapos B."/>
            <person name="Nelson D.R."/>
            <person name="Li P."/>
            <person name="You F.M."/>
            <person name="Luo M.C."/>
            <person name="Dvorak J."/>
        </authorList>
    </citation>
    <scope>NUCLEOTIDE SEQUENCE [LARGE SCALE GENOMIC DNA]</scope>
    <source>
        <strain evidence="1">cv. AL8/78</strain>
    </source>
</reference>
<sequence length="71" mass="8098">MEDMTRLPNITLLTLDVMTKGHSFAASLFHILRMCTGVRKLALVFLGKPSNLEVKVRIKIQGGTYRPRQRK</sequence>
<keyword evidence="2" id="KW-1185">Reference proteome</keyword>
<reference evidence="2" key="1">
    <citation type="journal article" date="2014" name="Science">
        <title>Ancient hybridizations among the ancestral genomes of bread wheat.</title>
        <authorList>
            <consortium name="International Wheat Genome Sequencing Consortium,"/>
            <person name="Marcussen T."/>
            <person name="Sandve S.R."/>
            <person name="Heier L."/>
            <person name="Spannagl M."/>
            <person name="Pfeifer M."/>
            <person name="Jakobsen K.S."/>
            <person name="Wulff B.B."/>
            <person name="Steuernagel B."/>
            <person name="Mayer K.F."/>
            <person name="Olsen O.A."/>
        </authorList>
    </citation>
    <scope>NUCLEOTIDE SEQUENCE [LARGE SCALE GENOMIC DNA]</scope>
    <source>
        <strain evidence="2">cv. AL8/78</strain>
    </source>
</reference>
<organism evidence="1 2">
    <name type="scientific">Aegilops tauschii subsp. strangulata</name>
    <name type="common">Goatgrass</name>
    <dbReference type="NCBI Taxonomy" id="200361"/>
    <lineage>
        <taxon>Eukaryota</taxon>
        <taxon>Viridiplantae</taxon>
        <taxon>Streptophyta</taxon>
        <taxon>Embryophyta</taxon>
        <taxon>Tracheophyta</taxon>
        <taxon>Spermatophyta</taxon>
        <taxon>Magnoliopsida</taxon>
        <taxon>Liliopsida</taxon>
        <taxon>Poales</taxon>
        <taxon>Poaceae</taxon>
        <taxon>BOP clade</taxon>
        <taxon>Pooideae</taxon>
        <taxon>Triticodae</taxon>
        <taxon>Triticeae</taxon>
        <taxon>Triticinae</taxon>
        <taxon>Aegilops</taxon>
    </lineage>
</organism>
<evidence type="ECO:0000313" key="1">
    <source>
        <dbReference type="EnsemblPlants" id="AET2Gv20729500.12"/>
    </source>
</evidence>
<protein>
    <recommendedName>
        <fullName evidence="3">FBD domain-containing protein</fullName>
    </recommendedName>
</protein>
<proteinExistence type="predicted"/>
<accession>A0A453C453</accession>
<dbReference type="AlphaFoldDB" id="A0A453C453"/>
<evidence type="ECO:0008006" key="3">
    <source>
        <dbReference type="Google" id="ProtNLM"/>
    </source>
</evidence>
<dbReference type="Gramene" id="AET2Gv20729500.11">
    <property type="protein sequence ID" value="AET2Gv20729500.11"/>
    <property type="gene ID" value="AET2Gv20729500"/>
</dbReference>